<reference evidence="2 3" key="1">
    <citation type="submission" date="2023-02" db="EMBL/GenBank/DDBJ databases">
        <title>Devosia algicola sp. nov., isolated from the phycosphere of marine algae.</title>
        <authorList>
            <person name="Kim J.M."/>
            <person name="Lee J.K."/>
            <person name="Choi B.J."/>
            <person name="Bayburt H."/>
            <person name="Jeon C.O."/>
        </authorList>
    </citation>
    <scope>NUCLEOTIDE SEQUENCE [LARGE SCALE GENOMIC DNA]</scope>
    <source>
        <strain evidence="2 3">G20-9</strain>
    </source>
</reference>
<evidence type="ECO:0000313" key="3">
    <source>
        <dbReference type="Proteomes" id="UP001220530"/>
    </source>
</evidence>
<evidence type="ECO:0000313" key="2">
    <source>
        <dbReference type="EMBL" id="WDR02374.1"/>
    </source>
</evidence>
<dbReference type="RefSeq" id="WP_282218779.1">
    <property type="nucleotide sequence ID" value="NZ_CP118246.1"/>
</dbReference>
<dbReference type="EMBL" id="CP118246">
    <property type="protein sequence ID" value="WDR02374.1"/>
    <property type="molecule type" value="Genomic_DNA"/>
</dbReference>
<feature type="compositionally biased region" description="Low complexity" evidence="1">
    <location>
        <begin position="87"/>
        <end position="98"/>
    </location>
</feature>
<dbReference type="Proteomes" id="UP001220530">
    <property type="component" value="Chromosome"/>
</dbReference>
<sequence length="106" mass="11576">MDRLNASMEDVAATEWMAGYLSHIAHLDVPLSAKIEMIAAMRQIMASFIDSAHGDDPIQHVHEMHARDEKRIPAVVSSGNTPPDIKASLSSAFASPASGKRRKERP</sequence>
<evidence type="ECO:0000256" key="1">
    <source>
        <dbReference type="SAM" id="MobiDB-lite"/>
    </source>
</evidence>
<organism evidence="2 3">
    <name type="scientific">Devosia algicola</name>
    <dbReference type="NCBI Taxonomy" id="3026418"/>
    <lineage>
        <taxon>Bacteria</taxon>
        <taxon>Pseudomonadati</taxon>
        <taxon>Pseudomonadota</taxon>
        <taxon>Alphaproteobacteria</taxon>
        <taxon>Hyphomicrobiales</taxon>
        <taxon>Devosiaceae</taxon>
        <taxon>Devosia</taxon>
    </lineage>
</organism>
<keyword evidence="3" id="KW-1185">Reference proteome</keyword>
<proteinExistence type="predicted"/>
<protein>
    <submittedName>
        <fullName evidence="2">Uncharacterized protein</fullName>
    </submittedName>
</protein>
<name>A0ABY7YMC1_9HYPH</name>
<accession>A0ABY7YMC1</accession>
<feature type="region of interest" description="Disordered" evidence="1">
    <location>
        <begin position="75"/>
        <end position="106"/>
    </location>
</feature>
<gene>
    <name evidence="2" type="ORF">PSQ19_17440</name>
</gene>